<name>A0A4C1UZL2_EUMVA</name>
<dbReference type="AlphaFoldDB" id="A0A4C1UZL2"/>
<feature type="compositionally biased region" description="Polar residues" evidence="1">
    <location>
        <begin position="62"/>
        <end position="73"/>
    </location>
</feature>
<feature type="compositionally biased region" description="Basic and acidic residues" evidence="1">
    <location>
        <begin position="74"/>
        <end position="84"/>
    </location>
</feature>
<proteinExistence type="predicted"/>
<evidence type="ECO:0000256" key="1">
    <source>
        <dbReference type="SAM" id="MobiDB-lite"/>
    </source>
</evidence>
<dbReference type="Proteomes" id="UP000299102">
    <property type="component" value="Unassembled WGS sequence"/>
</dbReference>
<dbReference type="EMBL" id="BGZK01000253">
    <property type="protein sequence ID" value="GBP31911.1"/>
    <property type="molecule type" value="Genomic_DNA"/>
</dbReference>
<evidence type="ECO:0000313" key="3">
    <source>
        <dbReference type="Proteomes" id="UP000299102"/>
    </source>
</evidence>
<feature type="compositionally biased region" description="Basic and acidic residues" evidence="1">
    <location>
        <begin position="95"/>
        <end position="107"/>
    </location>
</feature>
<feature type="compositionally biased region" description="Polar residues" evidence="1">
    <location>
        <begin position="108"/>
        <end position="117"/>
    </location>
</feature>
<gene>
    <name evidence="2" type="ORF">EVAR_18450_1</name>
</gene>
<dbReference type="OrthoDB" id="10051381at2759"/>
<comment type="caution">
    <text evidence="2">The sequence shown here is derived from an EMBL/GenBank/DDBJ whole genome shotgun (WGS) entry which is preliminary data.</text>
</comment>
<evidence type="ECO:0000313" key="2">
    <source>
        <dbReference type="EMBL" id="GBP31911.1"/>
    </source>
</evidence>
<organism evidence="2 3">
    <name type="scientific">Eumeta variegata</name>
    <name type="common">Bagworm moth</name>
    <name type="synonym">Eumeta japonica</name>
    <dbReference type="NCBI Taxonomy" id="151549"/>
    <lineage>
        <taxon>Eukaryota</taxon>
        <taxon>Metazoa</taxon>
        <taxon>Ecdysozoa</taxon>
        <taxon>Arthropoda</taxon>
        <taxon>Hexapoda</taxon>
        <taxon>Insecta</taxon>
        <taxon>Pterygota</taxon>
        <taxon>Neoptera</taxon>
        <taxon>Endopterygota</taxon>
        <taxon>Lepidoptera</taxon>
        <taxon>Glossata</taxon>
        <taxon>Ditrysia</taxon>
        <taxon>Tineoidea</taxon>
        <taxon>Psychidae</taxon>
        <taxon>Oiketicinae</taxon>
        <taxon>Eumeta</taxon>
    </lineage>
</organism>
<keyword evidence="3" id="KW-1185">Reference proteome</keyword>
<feature type="compositionally biased region" description="Basic and acidic residues" evidence="1">
    <location>
        <begin position="118"/>
        <end position="130"/>
    </location>
</feature>
<dbReference type="PANTHER" id="PTHR45786:SF74">
    <property type="entry name" value="ATP-DEPENDENT DNA HELICASE"/>
    <property type="match status" value="1"/>
</dbReference>
<sequence>MINNSKQNQLALCAHAAGRRGGRGGACGQAGRVQLYEIPCRAAHSRGRLPTERESSVERSQRLASQNFRTLANRQRESSADRSQRLASQNARTLANRDRESSAERSQRLASQNSRTLANRDRESSAERSQRLTQQNARSTRNRTRRQHNLLNAAFAYDCTVDYSELNDIDIGRMDKICNLCQAKKWAAETPGLCCSGGKVNIPIIPEPTSVLKELISGSHPSSKHFLNHSRQYNTLFQMTSFGAKEIREGNFMPTFKVQGQVYHLIGDLLPAVGAQPEFLQIYFVSHADQVSLRSNLNPSLQIDLIDVLQTYLHDHNTYIQSFKYNLENRPPNDLKLIIHADVKPPNEHRGRYNAPVVDEVAVLMIDEDKGPRDIVLTARDGRLQRVSEIHRSYDPLQYPLLFPFGNDGYCINIPQQNTTATSKTVSCMQFYAFRFMRSLISAKATILQNPLYHEAPSITFGKEIHFLEEDAGKMLRDIPV</sequence>
<feature type="compositionally biased region" description="Basic and acidic residues" evidence="1">
    <location>
        <begin position="49"/>
        <end position="61"/>
    </location>
</feature>
<accession>A0A4C1UZL2</accession>
<dbReference type="STRING" id="151549.A0A4C1UZL2"/>
<protein>
    <recommendedName>
        <fullName evidence="4">Helitron helicase-like domain-containing protein</fullName>
    </recommendedName>
</protein>
<reference evidence="2 3" key="1">
    <citation type="journal article" date="2019" name="Commun. Biol.">
        <title>The bagworm genome reveals a unique fibroin gene that provides high tensile strength.</title>
        <authorList>
            <person name="Kono N."/>
            <person name="Nakamura H."/>
            <person name="Ohtoshi R."/>
            <person name="Tomita M."/>
            <person name="Numata K."/>
            <person name="Arakawa K."/>
        </authorList>
    </citation>
    <scope>NUCLEOTIDE SEQUENCE [LARGE SCALE GENOMIC DNA]</scope>
</reference>
<dbReference type="PANTHER" id="PTHR45786">
    <property type="entry name" value="DNA BINDING PROTEIN-LIKE"/>
    <property type="match status" value="1"/>
</dbReference>
<evidence type="ECO:0008006" key="4">
    <source>
        <dbReference type="Google" id="ProtNLM"/>
    </source>
</evidence>
<feature type="region of interest" description="Disordered" evidence="1">
    <location>
        <begin position="44"/>
        <end position="145"/>
    </location>
</feature>